<dbReference type="InterPro" id="IPR058647">
    <property type="entry name" value="BSH_CzcB-like"/>
</dbReference>
<name>A0ABU8J2H5_9BURK</name>
<evidence type="ECO:0000256" key="3">
    <source>
        <dbReference type="SAM" id="Coils"/>
    </source>
</evidence>
<dbReference type="Pfam" id="PF25973">
    <property type="entry name" value="BSH_CzcB"/>
    <property type="match status" value="1"/>
</dbReference>
<evidence type="ECO:0000313" key="6">
    <source>
        <dbReference type="Proteomes" id="UP001386437"/>
    </source>
</evidence>
<dbReference type="SUPFAM" id="SSF111369">
    <property type="entry name" value="HlyD-like secretion proteins"/>
    <property type="match status" value="1"/>
</dbReference>
<feature type="coiled-coil region" evidence="3">
    <location>
        <begin position="200"/>
        <end position="227"/>
    </location>
</feature>
<dbReference type="EMBL" id="JACFYJ010000090">
    <property type="protein sequence ID" value="MEI6001951.1"/>
    <property type="molecule type" value="Genomic_DNA"/>
</dbReference>
<dbReference type="Gene3D" id="1.10.287.470">
    <property type="entry name" value="Helix hairpin bin"/>
    <property type="match status" value="1"/>
</dbReference>
<gene>
    <name evidence="5" type="ORF">H3V53_33905</name>
</gene>
<keyword evidence="2 3" id="KW-0175">Coiled coil</keyword>
<dbReference type="PANTHER" id="PTHR32347:SF23">
    <property type="entry name" value="BLL5650 PROTEIN"/>
    <property type="match status" value="1"/>
</dbReference>
<dbReference type="InterPro" id="IPR050465">
    <property type="entry name" value="UPF0194_transport"/>
</dbReference>
<reference evidence="5 6" key="1">
    <citation type="journal article" date="2022" name="Arch. Microbiol.">
        <title>Paraburkholderia bengalensis sp. nov. isolated from roots of Oryza sativa, IR64.</title>
        <authorList>
            <person name="Nag P."/>
            <person name="Mondal N."/>
            <person name="Sarkar J."/>
            <person name="Das S."/>
        </authorList>
    </citation>
    <scope>NUCLEOTIDE SEQUENCE [LARGE SCALE GENOMIC DNA]</scope>
    <source>
        <strain evidence="5 6">IR64_4_BI</strain>
    </source>
</reference>
<evidence type="ECO:0000313" key="5">
    <source>
        <dbReference type="EMBL" id="MEI6001951.1"/>
    </source>
</evidence>
<organism evidence="5 6">
    <name type="scientific">Paraburkholderia bengalensis</name>
    <dbReference type="NCBI Taxonomy" id="2747562"/>
    <lineage>
        <taxon>Bacteria</taxon>
        <taxon>Pseudomonadati</taxon>
        <taxon>Pseudomonadota</taxon>
        <taxon>Betaproteobacteria</taxon>
        <taxon>Burkholderiales</taxon>
        <taxon>Burkholderiaceae</taxon>
        <taxon>Paraburkholderia</taxon>
    </lineage>
</organism>
<proteinExistence type="predicted"/>
<keyword evidence="6" id="KW-1185">Reference proteome</keyword>
<dbReference type="Gene3D" id="2.40.50.100">
    <property type="match status" value="2"/>
</dbReference>
<dbReference type="PRINTS" id="PR01490">
    <property type="entry name" value="RTXTOXIND"/>
</dbReference>
<dbReference type="RefSeq" id="WP_336601607.1">
    <property type="nucleotide sequence ID" value="NZ_JACFYJ010000090.1"/>
</dbReference>
<dbReference type="PANTHER" id="PTHR32347">
    <property type="entry name" value="EFFLUX SYSTEM COMPONENT YKNX-RELATED"/>
    <property type="match status" value="1"/>
</dbReference>
<comment type="subcellular location">
    <subcellularLocation>
        <location evidence="1">Cell envelope</location>
    </subcellularLocation>
</comment>
<accession>A0ABU8J2H5</accession>
<evidence type="ECO:0000259" key="4">
    <source>
        <dbReference type="Pfam" id="PF25973"/>
    </source>
</evidence>
<comment type="caution">
    <text evidence="5">The sequence shown here is derived from an EMBL/GenBank/DDBJ whole genome shotgun (WGS) entry which is preliminary data.</text>
</comment>
<dbReference type="Proteomes" id="UP001386437">
    <property type="component" value="Unassembled WGS sequence"/>
</dbReference>
<feature type="domain" description="CzcB-like barrel-sandwich hybrid" evidence="4">
    <location>
        <begin position="63"/>
        <end position="246"/>
    </location>
</feature>
<evidence type="ECO:0000256" key="1">
    <source>
        <dbReference type="ARBA" id="ARBA00004196"/>
    </source>
</evidence>
<sequence length="361" mass="39343">MKQKLLFLVAFIGFLASVVAAWVYGIQQLPQPPVFEPASNPYTHGVYATGIVESDQPAGANINIYPDVSGAVTNLLVHDGDRVRRGEPLLTIDDAVQRATVAQLAAQAEAAQSLLDELRAQPRPETLNVASARVSAAAANLKMAQDQFDKQKRAYDIDPKAVSLDTLDNVANGVAVARANLEVVTRQYKLTRAGAWTFDIRNQELQVEALRKAAEAASAQLERYTLRAPADGVVLSVNVALGAYLSPQGVYDTYAQGSAPALVLGTPSDRLAVRCYVDEILIGRLPDPRGLKARMFIRGTSVQAELEFMRVQPYVTPKIQLTDQRTERVDVRVLPVLFRVVPQHGMRLFPGQIVDVYIAAS</sequence>
<protein>
    <submittedName>
        <fullName evidence="5">Biotin/lipoyl-binding protein</fullName>
    </submittedName>
</protein>
<evidence type="ECO:0000256" key="2">
    <source>
        <dbReference type="ARBA" id="ARBA00023054"/>
    </source>
</evidence>
<dbReference type="SUPFAM" id="SSF56954">
    <property type="entry name" value="Outer membrane efflux proteins (OEP)"/>
    <property type="match status" value="1"/>
</dbReference>